<proteinExistence type="predicted"/>
<comment type="caution">
    <text evidence="1">The sequence shown here is derived from an EMBL/GenBank/DDBJ whole genome shotgun (WGS) entry which is preliminary data.</text>
</comment>
<sequence>MPSDDDSDESDLLGPARPLLATALRLGSRAEEAGDYAGCRALYACTARLARKVRGLGEVADFRLERALEEAEAETDPAGQTDSLRGELEALLGDDDSEAKPEPPPTDPLAATQTYIAMAISIGAPAYNTGDRQGCFDVYACTARMILATVQPPGEAAAKLTEALRRCDELGEVDEQAWAMRHAFDAVGEMGPGAEGVAPREVRVMLSVAVSIGAPAFNLGDHRGCFEVYACTARLLANSSAVPDGVKQALRRALEQASVVPSVTRQAWILRETFDALLAGGADEPAKPRG</sequence>
<dbReference type="Proteomes" id="UP000214646">
    <property type="component" value="Unassembled WGS sequence"/>
</dbReference>
<dbReference type="AlphaFoldDB" id="A0A225EDT2"/>
<keyword evidence="2" id="KW-1185">Reference proteome</keyword>
<organism evidence="1 2">
    <name type="scientific">Fimbriiglobus ruber</name>
    <dbReference type="NCBI Taxonomy" id="1908690"/>
    <lineage>
        <taxon>Bacteria</taxon>
        <taxon>Pseudomonadati</taxon>
        <taxon>Planctomycetota</taxon>
        <taxon>Planctomycetia</taxon>
        <taxon>Gemmatales</taxon>
        <taxon>Gemmataceae</taxon>
        <taxon>Fimbriiglobus</taxon>
    </lineage>
</organism>
<accession>A0A225EDT2</accession>
<protein>
    <submittedName>
        <fullName evidence="1">Uncharacterized protein</fullName>
    </submittedName>
</protein>
<dbReference type="RefSeq" id="WP_088251780.1">
    <property type="nucleotide sequence ID" value="NZ_NIDE01000001.1"/>
</dbReference>
<gene>
    <name evidence="1" type="ORF">FRUB_00264</name>
</gene>
<evidence type="ECO:0000313" key="1">
    <source>
        <dbReference type="EMBL" id="OWK46565.1"/>
    </source>
</evidence>
<reference evidence="2" key="1">
    <citation type="submission" date="2017-06" db="EMBL/GenBank/DDBJ databases">
        <title>Genome analysis of Fimbriiglobus ruber SP5, the first member of the order Planctomycetales with confirmed chitinolytic capability.</title>
        <authorList>
            <person name="Ravin N.V."/>
            <person name="Rakitin A.L."/>
            <person name="Ivanova A.A."/>
            <person name="Beletsky A.V."/>
            <person name="Kulichevskaya I.S."/>
            <person name="Mardanov A.V."/>
            <person name="Dedysh S.N."/>
        </authorList>
    </citation>
    <scope>NUCLEOTIDE SEQUENCE [LARGE SCALE GENOMIC DNA]</scope>
    <source>
        <strain evidence="2">SP5</strain>
    </source>
</reference>
<name>A0A225EDT2_9BACT</name>
<evidence type="ECO:0000313" key="2">
    <source>
        <dbReference type="Proteomes" id="UP000214646"/>
    </source>
</evidence>
<dbReference type="OrthoDB" id="9800666at2"/>
<dbReference type="EMBL" id="NIDE01000001">
    <property type="protein sequence ID" value="OWK46565.1"/>
    <property type="molecule type" value="Genomic_DNA"/>
</dbReference>